<keyword evidence="4" id="KW-0378">Hydrolase</keyword>
<dbReference type="EMBL" id="CAMXCT010001010">
    <property type="protein sequence ID" value="CAI3985693.1"/>
    <property type="molecule type" value="Genomic_DNA"/>
</dbReference>
<dbReference type="EMBL" id="CAMXCT030001010">
    <property type="protein sequence ID" value="CAL4773005.1"/>
    <property type="molecule type" value="Genomic_DNA"/>
</dbReference>
<sequence>MPGPKSKAKAKAAPASARGRDRRSVSPSPLKPDVEPSRASSSRPEREKEKVLNVEPIWRNKTVRGLFCDPYIGATSLEGGKSSQALRDLVDAGSELLESTCILPLAEADLAALRTALQALREALARSEAGHEAFNCQDGMRWCDASRKEIWSLKAGQRWLCEGGWRGDFAFRVLNSGAGIHQFHSCDVTALQQGKARYQTGLCLFPVQKERLSLAFLYTLFQVYFIRHRSHTCWFLYEVLLPTLQSADLPASGAGSTTPQRAGTCYAKCMFLALRTLLAELGVSKVARRRIMFNFRFFFLEKMVADLDRIQRLPDADAKLTISDRIMLTVALKQVARRCVRDTEASSALERAHICLQKIWLAAPPMRWLGFFTRERSDFAAVTVDFKASSGFSNDFRNFRLHLLSALIPPDVRNAFAGPTASKASNPHVDLTGIASAEAAAGGPTLEALTQALLMCDRLEEVLSCSRRSKRLICGVVESLVFEGRGLWTSDLSTAPGDTLRVLHRLAAHYLAAVKSSPLGRSSSATAVLVMASLLELFEITSKSSTGGGVFSRIIGKSGSAPLWSLQPWEKPDGRPASFADLTAWLPMVSPAQCHPDQAAKCEAGFANAMQPKAQLGGSIKDVSHGRLYTSLQDSSLLFGPPEGEDSEMSGVGKHILLFVRQLRSGMSGSTAGSTTFPSVLPAIDRPYQDWELDLAWSFDPTFLAECPEWRLALDLAVFYQMTLASVPSLTSALEGSGTAPADHILSAQEAEIHYTISLFNPPTKLTVQVQHVCTLLQRHPNKLYSQPSLTHPKLLCSSLPYLRFGGAMENEIISAPILPDFDFSLTQQQAESLLSILNCPGLRIPLLLEFLVPNHISLLHHRQFQRVFFCCLFEPGAYGDSQTFLAKDWKIPAVETLSVELGWLHEELTKSPHLMLPSLNQLFEAMKDLGSGSFDGPLVQPFLFVVHVALLLQDFMAHAKEKSINTKALECLEEHQKLFRRFTQKFARKVLARWIRQANSAKAYDVLMQCHAHLAMTTWPKKHQMEDDDTQSLAVASCTFSLWSEKIGDLSSVEHPGDQADMIHLVFSTLSRHRVLLLKSVEEEDETERNKYFSFILGGALGSERMPLLAWRAAEQTPKVCFRVLETNHPMTTEDLSSKVVKMPKATRIILRFDPLSHLETGDVVAVLAGESKTAKSIWRAGRHDVARNGWPGVDAPGLVIQGDTFRVTLERLMSFSAGDTAYGYRIIAEAEMPPEAVPSMQKQCDASPFVCASILSEVGGDVKEALQQYKRREVRQKWEELESLSEARKQRLGLSSGGCFYAAHAEEVQDTWLTGARVDLGMANISFEARETLQPMPSECFDDPDYREALGNERPNVLPVSDSLYATQLSFRCGGVEYTAEIWAASPEFRLALDYDRGIKVGGKSEAVPYVFHPTHMPTGIHWREQTWTELKVKDLPEHLQTHHKGAGSAVLKALLSTPPPDPTLMNEPEPWYMRFAGEWWKQARWYSKQRSPKSDNIIFICEIQNTSTRSASSFWLEFESFENRPDFLVAFRIHEFGRCAFREAVWTAQRRQSLFSADPEDAVELFTAPKALTNQAGELRPLMSHPRSLVLRSAAGSYLPQRFLRGFLPEVLLKHFYFWQISANCIEGRPRDVLSRWFGYVLRLELSESSDVARVLRVFDDESTEQLLDATRELDSPLGRLGRDVSSVEPLSHVLFWSADGAVELLEMPRLQLRFRFRTGPVFEGATLTFKKKLYCEAYGGQMYLEAFGLEPIRRLLPNCPYALPPHCFLLQSEAGDAKVVAPLGGLKRQRSYQEPFNISVYLKIFEDAFLTPTVVYDLPLSTGRLEMSIFAERFVVASVSFVAT</sequence>
<reference evidence="3" key="1">
    <citation type="submission" date="2022-10" db="EMBL/GenBank/DDBJ databases">
        <authorList>
            <person name="Chen Y."/>
            <person name="Dougan E. K."/>
            <person name="Chan C."/>
            <person name="Rhodes N."/>
            <person name="Thang M."/>
        </authorList>
    </citation>
    <scope>NUCLEOTIDE SEQUENCE</scope>
</reference>
<name>A0A9P1C6M8_9DINO</name>
<organism evidence="3">
    <name type="scientific">Cladocopium goreaui</name>
    <dbReference type="NCBI Taxonomy" id="2562237"/>
    <lineage>
        <taxon>Eukaryota</taxon>
        <taxon>Sar</taxon>
        <taxon>Alveolata</taxon>
        <taxon>Dinophyceae</taxon>
        <taxon>Suessiales</taxon>
        <taxon>Symbiodiniaceae</taxon>
        <taxon>Cladocopium</taxon>
    </lineage>
</organism>
<keyword evidence="1" id="KW-0175">Coiled coil</keyword>
<dbReference type="OrthoDB" id="432766at2759"/>
<evidence type="ECO:0000256" key="2">
    <source>
        <dbReference type="SAM" id="MobiDB-lite"/>
    </source>
</evidence>
<feature type="compositionally biased region" description="Basic residues" evidence="2">
    <location>
        <begin position="1"/>
        <end position="10"/>
    </location>
</feature>
<proteinExistence type="predicted"/>
<feature type="region of interest" description="Disordered" evidence="2">
    <location>
        <begin position="1"/>
        <end position="50"/>
    </location>
</feature>
<protein>
    <submittedName>
        <fullName evidence="4">Ubiquitinyl hydrolase 1</fullName>
    </submittedName>
</protein>
<keyword evidence="5" id="KW-1185">Reference proteome</keyword>
<comment type="caution">
    <text evidence="3">The sequence shown here is derived from an EMBL/GenBank/DDBJ whole genome shotgun (WGS) entry which is preliminary data.</text>
</comment>
<feature type="coiled-coil region" evidence="1">
    <location>
        <begin position="103"/>
        <end position="130"/>
    </location>
</feature>
<evidence type="ECO:0000313" key="5">
    <source>
        <dbReference type="Proteomes" id="UP001152797"/>
    </source>
</evidence>
<evidence type="ECO:0000313" key="3">
    <source>
        <dbReference type="EMBL" id="CAI3985693.1"/>
    </source>
</evidence>
<reference evidence="4 5" key="2">
    <citation type="submission" date="2024-05" db="EMBL/GenBank/DDBJ databases">
        <authorList>
            <person name="Chen Y."/>
            <person name="Shah S."/>
            <person name="Dougan E. K."/>
            <person name="Thang M."/>
            <person name="Chan C."/>
        </authorList>
    </citation>
    <scope>NUCLEOTIDE SEQUENCE [LARGE SCALE GENOMIC DNA]</scope>
</reference>
<dbReference type="GO" id="GO:0016787">
    <property type="term" value="F:hydrolase activity"/>
    <property type="evidence" value="ECO:0007669"/>
    <property type="project" value="UniProtKB-KW"/>
</dbReference>
<dbReference type="Proteomes" id="UP001152797">
    <property type="component" value="Unassembled WGS sequence"/>
</dbReference>
<evidence type="ECO:0000256" key="1">
    <source>
        <dbReference type="SAM" id="Coils"/>
    </source>
</evidence>
<dbReference type="EMBL" id="CAMXCT020001010">
    <property type="protein sequence ID" value="CAL1139068.1"/>
    <property type="molecule type" value="Genomic_DNA"/>
</dbReference>
<gene>
    <name evidence="3" type="ORF">C1SCF055_LOCUS13114</name>
</gene>
<accession>A0A9P1C6M8</accession>
<evidence type="ECO:0000313" key="4">
    <source>
        <dbReference type="EMBL" id="CAL4773005.1"/>
    </source>
</evidence>